<reference evidence="1 2" key="1">
    <citation type="journal article" date="2006" name="Int. J. Syst. Evol. Microbiol.">
        <title>Costertonia aggregata gen. nov., sp. nov., a mesophilic marine bacterium of the family Flavobacteriaceae, isolated from a mature biofilm.</title>
        <authorList>
            <person name="Kwon K.K."/>
            <person name="Lee Y.K."/>
            <person name="Lee H.K."/>
        </authorList>
    </citation>
    <scope>NUCLEOTIDE SEQUENCE [LARGE SCALE GENOMIC DNA]</scope>
    <source>
        <strain evidence="1 2">KCCM 42265</strain>
    </source>
</reference>
<dbReference type="EMBL" id="CP058595">
    <property type="protein sequence ID" value="QLG45414.1"/>
    <property type="molecule type" value="Genomic_DNA"/>
</dbReference>
<gene>
    <name evidence="1" type="ORF">HYG79_08660</name>
</gene>
<sequence length="112" mass="13078">MGYDFYFKHVPENDLKLLLTINTVGFDFYESIELSERKKHIISYDFHLKQSDGRSILINQKLTPLFLTEDGKIWKALYVVSLSSASSAGNIRIYKEGENKMFSYNLKDSRRT</sequence>
<evidence type="ECO:0000313" key="1">
    <source>
        <dbReference type="EMBL" id="QLG45414.1"/>
    </source>
</evidence>
<dbReference type="Gene3D" id="3.30.450.20">
    <property type="entry name" value="PAS domain"/>
    <property type="match status" value="1"/>
</dbReference>
<dbReference type="RefSeq" id="WP_179241703.1">
    <property type="nucleotide sequence ID" value="NZ_CP058595.1"/>
</dbReference>
<protein>
    <submittedName>
        <fullName evidence="1">Uncharacterized protein</fullName>
    </submittedName>
</protein>
<dbReference type="AlphaFoldDB" id="A0A7H9APS0"/>
<name>A0A7H9APS0_9FLAO</name>
<proteinExistence type="predicted"/>
<dbReference type="KEGG" id="cagg:HYG79_08660"/>
<keyword evidence="2" id="KW-1185">Reference proteome</keyword>
<accession>A0A7H9APS0</accession>
<evidence type="ECO:0000313" key="2">
    <source>
        <dbReference type="Proteomes" id="UP000509302"/>
    </source>
</evidence>
<dbReference type="Proteomes" id="UP000509302">
    <property type="component" value="Chromosome"/>
</dbReference>
<organism evidence="1 2">
    <name type="scientific">Costertonia aggregata</name>
    <dbReference type="NCBI Taxonomy" id="343403"/>
    <lineage>
        <taxon>Bacteria</taxon>
        <taxon>Pseudomonadati</taxon>
        <taxon>Bacteroidota</taxon>
        <taxon>Flavobacteriia</taxon>
        <taxon>Flavobacteriales</taxon>
        <taxon>Flavobacteriaceae</taxon>
        <taxon>Costertonia</taxon>
    </lineage>
</organism>